<keyword evidence="5" id="KW-0963">Cytoplasm</keyword>
<evidence type="ECO:0000256" key="3">
    <source>
        <dbReference type="ARBA" id="ARBA00007438"/>
    </source>
</evidence>
<dbReference type="GO" id="GO:0009328">
    <property type="term" value="C:phenylalanine-tRNA ligase complex"/>
    <property type="evidence" value="ECO:0007669"/>
    <property type="project" value="TreeGrafter"/>
</dbReference>
<dbReference type="SUPFAM" id="SSF55681">
    <property type="entry name" value="Class II aaRS and biotin synthetases"/>
    <property type="match status" value="1"/>
</dbReference>
<dbReference type="Gene3D" id="3.30.930.10">
    <property type="entry name" value="Bira Bifunctional Protein, Domain 2"/>
    <property type="match status" value="1"/>
</dbReference>
<dbReference type="EC" id="6.1.1.20" evidence="4"/>
<keyword evidence="9" id="KW-0067">ATP-binding</keyword>
<keyword evidence="10" id="KW-0460">Magnesium</keyword>
<evidence type="ECO:0000256" key="9">
    <source>
        <dbReference type="ARBA" id="ARBA00022840"/>
    </source>
</evidence>
<gene>
    <name evidence="15" type="ORF">GCM10007981_14560</name>
</gene>
<dbReference type="InterPro" id="IPR005146">
    <property type="entry name" value="B3/B4_tRNA-bd"/>
</dbReference>
<dbReference type="Proteomes" id="UP000610960">
    <property type="component" value="Unassembled WGS sequence"/>
</dbReference>
<evidence type="ECO:0000256" key="11">
    <source>
        <dbReference type="ARBA" id="ARBA00022917"/>
    </source>
</evidence>
<comment type="cofactor">
    <cofactor evidence="1">
        <name>Mg(2+)</name>
        <dbReference type="ChEBI" id="CHEBI:18420"/>
    </cofactor>
</comment>
<reference evidence="15" key="2">
    <citation type="submission" date="2020-09" db="EMBL/GenBank/DDBJ databases">
        <authorList>
            <person name="Sun Q."/>
            <person name="Ohkuma M."/>
        </authorList>
    </citation>
    <scope>NUCLEOTIDE SEQUENCE</scope>
    <source>
        <strain evidence="15">JCM 10088</strain>
    </source>
</reference>
<evidence type="ECO:0000313" key="16">
    <source>
        <dbReference type="Proteomes" id="UP000610960"/>
    </source>
</evidence>
<dbReference type="InterPro" id="IPR004531">
    <property type="entry name" value="Phe-tRNA-synth_IIc_bsu_arc_euk"/>
</dbReference>
<comment type="subcellular location">
    <subcellularLocation>
        <location evidence="2">Cytoplasm</location>
    </subcellularLocation>
</comment>
<keyword evidence="6 15" id="KW-0436">Ligase</keyword>
<dbReference type="EMBL" id="BMNL01000003">
    <property type="protein sequence ID" value="GGP21698.1"/>
    <property type="molecule type" value="Genomic_DNA"/>
</dbReference>
<organism evidence="15 16">
    <name type="scientific">Thermocladium modestius</name>
    <dbReference type="NCBI Taxonomy" id="62609"/>
    <lineage>
        <taxon>Archaea</taxon>
        <taxon>Thermoproteota</taxon>
        <taxon>Thermoprotei</taxon>
        <taxon>Thermoproteales</taxon>
        <taxon>Thermoproteaceae</taxon>
        <taxon>Thermocladium</taxon>
    </lineage>
</organism>
<evidence type="ECO:0000313" key="15">
    <source>
        <dbReference type="EMBL" id="GGP21698.1"/>
    </source>
</evidence>
<dbReference type="NCBIfam" id="TIGR00471">
    <property type="entry name" value="pheT_arch"/>
    <property type="match status" value="1"/>
</dbReference>
<keyword evidence="8" id="KW-0547">Nucleotide-binding</keyword>
<dbReference type="InterPro" id="IPR005147">
    <property type="entry name" value="tRNA_synthase_B5-dom"/>
</dbReference>
<evidence type="ECO:0000256" key="5">
    <source>
        <dbReference type="ARBA" id="ARBA00022490"/>
    </source>
</evidence>
<dbReference type="GO" id="GO:0004826">
    <property type="term" value="F:phenylalanine-tRNA ligase activity"/>
    <property type="evidence" value="ECO:0007669"/>
    <property type="project" value="UniProtKB-EC"/>
</dbReference>
<dbReference type="GO" id="GO:0006432">
    <property type="term" value="P:phenylalanyl-tRNA aminoacylation"/>
    <property type="evidence" value="ECO:0007669"/>
    <property type="project" value="InterPro"/>
</dbReference>
<evidence type="ECO:0000256" key="8">
    <source>
        <dbReference type="ARBA" id="ARBA00022741"/>
    </source>
</evidence>
<comment type="similarity">
    <text evidence="3">Belongs to the phenylalanyl-tRNA synthetase beta subunit family. Type 2 subfamily.</text>
</comment>
<dbReference type="Pfam" id="PF03483">
    <property type="entry name" value="B3_4"/>
    <property type="match status" value="1"/>
</dbReference>
<dbReference type="PANTHER" id="PTHR10947">
    <property type="entry name" value="PHENYLALANYL-TRNA SYNTHETASE BETA CHAIN AND LEUCINE-RICH REPEAT-CONTAINING PROTEIN 47"/>
    <property type="match status" value="1"/>
</dbReference>
<evidence type="ECO:0000259" key="14">
    <source>
        <dbReference type="PROSITE" id="PS51483"/>
    </source>
</evidence>
<evidence type="ECO:0000256" key="7">
    <source>
        <dbReference type="ARBA" id="ARBA00022723"/>
    </source>
</evidence>
<dbReference type="InterPro" id="IPR045060">
    <property type="entry name" value="Phe-tRNA-ligase_IIc_bsu"/>
</dbReference>
<dbReference type="InterPro" id="IPR045864">
    <property type="entry name" value="aa-tRNA-synth_II/BPL/LPL"/>
</dbReference>
<keyword evidence="11" id="KW-0648">Protein biosynthesis</keyword>
<feature type="domain" description="B5" evidence="14">
    <location>
        <begin position="274"/>
        <end position="350"/>
    </location>
</feature>
<evidence type="ECO:0000256" key="12">
    <source>
        <dbReference type="ARBA" id="ARBA00023146"/>
    </source>
</evidence>
<sequence length="550" mass="60887">MRRVDANRVSVSVNLRDLEELMGRKLSIDDLRELIKFVKAEIEEARDEEVELEVTHDRPDHFSAEGLSRTLKGVLGIETGLTELEFKWSDGAAIHEVPNRRYAVFAIVHGLFLNDEALKQLIQLQEKLSTVYGRNRRRASIGIYDLAKVELPIEYKQVDLDKVNYVPLDSKEAIRGAQLLETEKGKMYGEYALMNGKVPVIMDSDGNVLAVAPVLGSEITKVDTGTRDVLMDVTAIDPKSLREVFTIFIYGLRERTRNRRVEIIGTNALTPADLSIRKWRLSLNFVNDLLGTELDQASVASALLRARHGVNSLDGGEVEVSVAPYRLSVIHPVDLVEDVAILHGYHNMEGVYPPSPSGGKLHPLTRLSSLVREAMVGLGAQEVLNYALTDPFLASLDGTPVKILNPISELYSMVRTGIWPQLISTLVRNKTLTARKPKVFEVGRVAFVAGDSVVEENHLGFAVTGDEVTLTDVLVILNSLLYQLNVKPNYSSMQDRNGINGRTVRVMVDGIPVGKAFEVNPDILIKLGLENPAGAFEVNLDELAKIILAQ</sequence>
<evidence type="ECO:0000256" key="4">
    <source>
        <dbReference type="ARBA" id="ARBA00012814"/>
    </source>
</evidence>
<protein>
    <recommendedName>
        <fullName evidence="4">phenylalanine--tRNA ligase</fullName>
        <ecNumber evidence="4">6.1.1.20</ecNumber>
    </recommendedName>
</protein>
<dbReference type="InterPro" id="IPR020825">
    <property type="entry name" value="Phe-tRNA_synthase-like_B3/B4"/>
</dbReference>
<dbReference type="AlphaFoldDB" id="A0A830GWF4"/>
<keyword evidence="13" id="KW-0175">Coiled coil</keyword>
<dbReference type="CDD" id="cd00769">
    <property type="entry name" value="PheRS_beta_core"/>
    <property type="match status" value="1"/>
</dbReference>
<dbReference type="GO" id="GO:0005524">
    <property type="term" value="F:ATP binding"/>
    <property type="evidence" value="ECO:0007669"/>
    <property type="project" value="UniProtKB-KW"/>
</dbReference>
<dbReference type="SUPFAM" id="SSF46955">
    <property type="entry name" value="Putative DNA-binding domain"/>
    <property type="match status" value="2"/>
</dbReference>
<evidence type="ECO:0000256" key="13">
    <source>
        <dbReference type="SAM" id="Coils"/>
    </source>
</evidence>
<name>A0A830GWF4_9CREN</name>
<evidence type="ECO:0000256" key="2">
    <source>
        <dbReference type="ARBA" id="ARBA00004496"/>
    </source>
</evidence>
<dbReference type="Pfam" id="PF17759">
    <property type="entry name" value="tRNA_synthFbeta"/>
    <property type="match status" value="1"/>
</dbReference>
<dbReference type="PANTHER" id="PTHR10947:SF0">
    <property type="entry name" value="PHENYLALANINE--TRNA LIGASE BETA SUBUNIT"/>
    <property type="match status" value="1"/>
</dbReference>
<dbReference type="GO" id="GO:0000287">
    <property type="term" value="F:magnesium ion binding"/>
    <property type="evidence" value="ECO:0007669"/>
    <property type="project" value="InterPro"/>
</dbReference>
<dbReference type="Pfam" id="PF03484">
    <property type="entry name" value="B5"/>
    <property type="match status" value="1"/>
</dbReference>
<feature type="coiled-coil region" evidence="13">
    <location>
        <begin position="28"/>
        <end position="55"/>
    </location>
</feature>
<comment type="caution">
    <text evidence="15">The sequence shown here is derived from an EMBL/GenBank/DDBJ whole genome shotgun (WGS) entry which is preliminary data.</text>
</comment>
<accession>A0A830GWF4</accession>
<keyword evidence="7" id="KW-0479">Metal-binding</keyword>
<dbReference type="SUPFAM" id="SSF56037">
    <property type="entry name" value="PheT/TilS domain"/>
    <property type="match status" value="1"/>
</dbReference>
<dbReference type="InterPro" id="IPR041616">
    <property type="entry name" value="PheRS_beta_core"/>
</dbReference>
<evidence type="ECO:0000256" key="6">
    <source>
        <dbReference type="ARBA" id="ARBA00022598"/>
    </source>
</evidence>
<dbReference type="SMART" id="SM00874">
    <property type="entry name" value="B5"/>
    <property type="match status" value="1"/>
</dbReference>
<keyword evidence="16" id="KW-1185">Reference proteome</keyword>
<dbReference type="InterPro" id="IPR009061">
    <property type="entry name" value="DNA-bd_dom_put_sf"/>
</dbReference>
<dbReference type="GO" id="GO:0003723">
    <property type="term" value="F:RNA binding"/>
    <property type="evidence" value="ECO:0007669"/>
    <property type="project" value="InterPro"/>
</dbReference>
<dbReference type="Gene3D" id="3.30.56.10">
    <property type="match status" value="2"/>
</dbReference>
<dbReference type="SMART" id="SM00873">
    <property type="entry name" value="B3_4"/>
    <property type="match status" value="1"/>
</dbReference>
<evidence type="ECO:0000256" key="1">
    <source>
        <dbReference type="ARBA" id="ARBA00001946"/>
    </source>
</evidence>
<evidence type="ECO:0000256" key="10">
    <source>
        <dbReference type="ARBA" id="ARBA00022842"/>
    </source>
</evidence>
<reference evidence="15" key="1">
    <citation type="journal article" date="2014" name="Int. J. Syst. Evol. Microbiol.">
        <title>Complete genome sequence of Corynebacterium casei LMG S-19264T (=DSM 44701T), isolated from a smear-ripened cheese.</title>
        <authorList>
            <consortium name="US DOE Joint Genome Institute (JGI-PGF)"/>
            <person name="Walter F."/>
            <person name="Albersmeier A."/>
            <person name="Kalinowski J."/>
            <person name="Ruckert C."/>
        </authorList>
    </citation>
    <scope>NUCLEOTIDE SEQUENCE</scope>
    <source>
        <strain evidence="15">JCM 10088</strain>
    </source>
</reference>
<dbReference type="PROSITE" id="PS51483">
    <property type="entry name" value="B5"/>
    <property type="match status" value="1"/>
</dbReference>
<proteinExistence type="inferred from homology"/>
<keyword evidence="12" id="KW-0030">Aminoacyl-tRNA synthetase</keyword>
<dbReference type="Gene3D" id="3.50.40.10">
    <property type="entry name" value="Phenylalanyl-trna Synthetase, Chain B, domain 3"/>
    <property type="match status" value="1"/>
</dbReference>